<dbReference type="HOGENOM" id="CLU_2196927_0_0_1"/>
<evidence type="ECO:0000313" key="2">
    <source>
        <dbReference type="EMBL" id="EJW01509.1"/>
    </source>
</evidence>
<protein>
    <submittedName>
        <fullName evidence="2">Uncharacterized protein</fullName>
    </submittedName>
</protein>
<proteinExistence type="predicted"/>
<keyword evidence="1" id="KW-1133">Transmembrane helix</keyword>
<name>J9D1Q4_EDHAE</name>
<evidence type="ECO:0000256" key="1">
    <source>
        <dbReference type="SAM" id="Phobius"/>
    </source>
</evidence>
<organism evidence="2 3">
    <name type="scientific">Edhazardia aedis (strain USNM 41457)</name>
    <name type="common">Microsporidian parasite</name>
    <dbReference type="NCBI Taxonomy" id="1003232"/>
    <lineage>
        <taxon>Eukaryota</taxon>
        <taxon>Fungi</taxon>
        <taxon>Fungi incertae sedis</taxon>
        <taxon>Microsporidia</taxon>
        <taxon>Edhazardia</taxon>
    </lineage>
</organism>
<keyword evidence="1" id="KW-0812">Transmembrane</keyword>
<accession>J9D1Q4</accession>
<gene>
    <name evidence="2" type="ORF">EDEG_03914</name>
</gene>
<reference evidence="2 3" key="1">
    <citation type="submission" date="2011-08" db="EMBL/GenBank/DDBJ databases">
        <authorList>
            <person name="Liu Z.J."/>
            <person name="Shi F.L."/>
            <person name="Lu J.Q."/>
            <person name="Li M."/>
            <person name="Wang Z.L."/>
        </authorList>
    </citation>
    <scope>NUCLEOTIDE SEQUENCE [LARGE SCALE GENOMIC DNA]</scope>
    <source>
        <strain evidence="2 3">USNM 41457</strain>
    </source>
</reference>
<dbReference type="EMBL" id="AFBI03000145">
    <property type="protein sequence ID" value="EJW01509.1"/>
    <property type="molecule type" value="Genomic_DNA"/>
</dbReference>
<keyword evidence="1" id="KW-0472">Membrane</keyword>
<dbReference type="VEuPathDB" id="MicrosporidiaDB:EDEG_03914"/>
<dbReference type="Proteomes" id="UP000003163">
    <property type="component" value="Unassembled WGS sequence"/>
</dbReference>
<sequence>MTPTPSLINHKLYHTFFMLTIYAIRLGHPASTANKMLKFSHLLRFTIHDIYCFSNIYKTNILISRSKIRLIFIDIFVLYKNHLLTIEITIFVFIWLPDDIIYYKSLDF</sequence>
<reference evidence="3" key="2">
    <citation type="submission" date="2015-07" db="EMBL/GenBank/DDBJ databases">
        <title>Contrasting host-pathogen interactions and genome evolution in two generalist and specialist microsporidian pathogens of mosquitoes.</title>
        <authorList>
            <consortium name="The Broad Institute Genomics Platform"/>
            <consortium name="The Broad Institute Genome Sequencing Center for Infectious Disease"/>
            <person name="Cuomo C.A."/>
            <person name="Sanscrainte N.D."/>
            <person name="Goldberg J.M."/>
            <person name="Heiman D."/>
            <person name="Young S."/>
            <person name="Zeng Q."/>
            <person name="Becnel J.J."/>
            <person name="Birren B.W."/>
        </authorList>
    </citation>
    <scope>NUCLEOTIDE SEQUENCE [LARGE SCALE GENOMIC DNA]</scope>
    <source>
        <strain evidence="3">USNM 41457</strain>
    </source>
</reference>
<feature type="transmembrane region" description="Helical" evidence="1">
    <location>
        <begin position="70"/>
        <end position="96"/>
    </location>
</feature>
<comment type="caution">
    <text evidence="2">The sequence shown here is derived from an EMBL/GenBank/DDBJ whole genome shotgun (WGS) entry which is preliminary data.</text>
</comment>
<dbReference type="AlphaFoldDB" id="J9D1Q4"/>
<dbReference type="InParanoid" id="J9D1Q4"/>
<keyword evidence="3" id="KW-1185">Reference proteome</keyword>
<evidence type="ECO:0000313" key="3">
    <source>
        <dbReference type="Proteomes" id="UP000003163"/>
    </source>
</evidence>